<evidence type="ECO:0000313" key="2">
    <source>
        <dbReference type="Proteomes" id="UP001139333"/>
    </source>
</evidence>
<proteinExistence type="predicted"/>
<organism evidence="1 2">
    <name type="scientific">Shewanella gaetbuli</name>
    <dbReference type="NCBI Taxonomy" id="220752"/>
    <lineage>
        <taxon>Bacteria</taxon>
        <taxon>Pseudomonadati</taxon>
        <taxon>Pseudomonadota</taxon>
        <taxon>Gammaproteobacteria</taxon>
        <taxon>Alteromonadales</taxon>
        <taxon>Shewanellaceae</taxon>
        <taxon>Shewanella</taxon>
    </lineage>
</organism>
<sequence length="357" mass="40274">MRYFNKKVILGGGVLCLVCYTYFSQNRLSYSDAEHSVDSSKPYLGEGINVKKSLTTDKISTNSTEGESEQISTPKPANLQVQVKDVSQLKKYSDDWCIADIELNEEDLRYANDQVNDWNVFQGKARIKSPNSSYAEEVGYPNNNLIISYEELPLEELRELAVNGDKWAMVAYVQNPFADNKTKDEIAKELLIIGASHYALEQLVLSSISSAKTSYRKAGEVNQETLDHIVEAVKYVYWGAQNYNFGGVGPFISNVSREPLKSNLPMELLLPLMEDKIKSSYQELASWVDIERQERGINIPDVSKAVKNEYAKNLAIRKQLSSNEIKLLSKLDITTDNVFGNSYCVTQYLANLNNQLN</sequence>
<comment type="caution">
    <text evidence="1">The sequence shown here is derived from an EMBL/GenBank/DDBJ whole genome shotgun (WGS) entry which is preliminary data.</text>
</comment>
<protein>
    <submittedName>
        <fullName evidence="1">Uncharacterized protein</fullName>
    </submittedName>
</protein>
<accession>A0A9X1ZST5</accession>
<gene>
    <name evidence="1" type="ORF">L2672_12045</name>
</gene>
<keyword evidence="2" id="KW-1185">Reference proteome</keyword>
<dbReference type="AlphaFoldDB" id="A0A9X1ZST5"/>
<dbReference type="EMBL" id="JAKIKP010000008">
    <property type="protein sequence ID" value="MCL1143428.1"/>
    <property type="molecule type" value="Genomic_DNA"/>
</dbReference>
<name>A0A9X1ZST5_9GAMM</name>
<dbReference type="Proteomes" id="UP001139333">
    <property type="component" value="Unassembled WGS sequence"/>
</dbReference>
<dbReference type="RefSeq" id="WP_248996100.1">
    <property type="nucleotide sequence ID" value="NZ_JAKIKP010000008.1"/>
</dbReference>
<reference evidence="1" key="1">
    <citation type="submission" date="2022-01" db="EMBL/GenBank/DDBJ databases">
        <title>Whole genome-based taxonomy of the Shewanellaceae.</title>
        <authorList>
            <person name="Martin-Rodriguez A.J."/>
        </authorList>
    </citation>
    <scope>NUCLEOTIDE SEQUENCE</scope>
    <source>
        <strain evidence="1">DSM 16422</strain>
    </source>
</reference>
<evidence type="ECO:0000313" key="1">
    <source>
        <dbReference type="EMBL" id="MCL1143428.1"/>
    </source>
</evidence>